<keyword evidence="2 3" id="KW-0040">ANK repeat</keyword>
<protein>
    <recommendedName>
        <fullName evidence="4">Clr5 domain-containing protein</fullName>
    </recommendedName>
</protein>
<dbReference type="Pfam" id="PF14420">
    <property type="entry name" value="Clr5"/>
    <property type="match status" value="1"/>
</dbReference>
<comment type="caution">
    <text evidence="5">The sequence shown here is derived from an EMBL/GenBank/DDBJ whole genome shotgun (WGS) entry which is preliminary data.</text>
</comment>
<dbReference type="PROSITE" id="PS50297">
    <property type="entry name" value="ANK_REP_REGION"/>
    <property type="match status" value="7"/>
</dbReference>
<dbReference type="Pfam" id="PF12796">
    <property type="entry name" value="Ank_2"/>
    <property type="match status" value="5"/>
</dbReference>
<evidence type="ECO:0000256" key="1">
    <source>
        <dbReference type="ARBA" id="ARBA00022737"/>
    </source>
</evidence>
<evidence type="ECO:0000259" key="4">
    <source>
        <dbReference type="Pfam" id="PF14420"/>
    </source>
</evidence>
<proteinExistence type="predicted"/>
<dbReference type="Gene3D" id="1.25.40.20">
    <property type="entry name" value="Ankyrin repeat-containing domain"/>
    <property type="match status" value="5"/>
</dbReference>
<feature type="domain" description="Clr5" evidence="4">
    <location>
        <begin position="9"/>
        <end position="61"/>
    </location>
</feature>
<evidence type="ECO:0000256" key="3">
    <source>
        <dbReference type="PROSITE-ProRule" id="PRU00023"/>
    </source>
</evidence>
<gene>
    <name evidence="5" type="ORF">HZS61_011969</name>
</gene>
<dbReference type="SMART" id="SM00248">
    <property type="entry name" value="ANK"/>
    <property type="match status" value="23"/>
</dbReference>
<dbReference type="InterPro" id="IPR036770">
    <property type="entry name" value="Ankyrin_rpt-contain_sf"/>
</dbReference>
<feature type="repeat" description="ANK" evidence="3">
    <location>
        <begin position="1188"/>
        <end position="1220"/>
    </location>
</feature>
<feature type="repeat" description="ANK" evidence="3">
    <location>
        <begin position="985"/>
        <end position="1017"/>
    </location>
</feature>
<evidence type="ECO:0000313" key="5">
    <source>
        <dbReference type="EMBL" id="KAF6523470.1"/>
    </source>
</evidence>
<feature type="repeat" description="ANK" evidence="3">
    <location>
        <begin position="1017"/>
        <end position="1049"/>
    </location>
</feature>
<feature type="repeat" description="ANK" evidence="3">
    <location>
        <begin position="1083"/>
        <end position="1115"/>
    </location>
</feature>
<dbReference type="InterPro" id="IPR025676">
    <property type="entry name" value="Clr5_dom"/>
</dbReference>
<dbReference type="InterPro" id="IPR002110">
    <property type="entry name" value="Ankyrin_rpt"/>
</dbReference>
<organism evidence="5 6">
    <name type="scientific">Fusarium oxysporum f. sp. conglutinans</name>
    <dbReference type="NCBI Taxonomy" id="100902"/>
    <lineage>
        <taxon>Eukaryota</taxon>
        <taxon>Fungi</taxon>
        <taxon>Dikarya</taxon>
        <taxon>Ascomycota</taxon>
        <taxon>Pezizomycotina</taxon>
        <taxon>Sordariomycetes</taxon>
        <taxon>Hypocreomycetidae</taxon>
        <taxon>Hypocreales</taxon>
        <taxon>Nectriaceae</taxon>
        <taxon>Fusarium</taxon>
        <taxon>Fusarium oxysporum species complex</taxon>
    </lineage>
</organism>
<feature type="repeat" description="ANK" evidence="3">
    <location>
        <begin position="953"/>
        <end position="985"/>
    </location>
</feature>
<feature type="repeat" description="ANK" evidence="3">
    <location>
        <begin position="1049"/>
        <end position="1081"/>
    </location>
</feature>
<feature type="repeat" description="ANK" evidence="3">
    <location>
        <begin position="602"/>
        <end position="634"/>
    </location>
</feature>
<dbReference type="PRINTS" id="PR01415">
    <property type="entry name" value="ANKYRIN"/>
</dbReference>
<dbReference type="Pfam" id="PF00023">
    <property type="entry name" value="Ank"/>
    <property type="match status" value="1"/>
</dbReference>
<dbReference type="PANTHER" id="PTHR24198">
    <property type="entry name" value="ANKYRIN REPEAT AND PROTEIN KINASE DOMAIN-CONTAINING PROTEIN"/>
    <property type="match status" value="1"/>
</dbReference>
<keyword evidence="1" id="KW-0677">Repeat</keyword>
<dbReference type="EMBL" id="JACDXP010000005">
    <property type="protein sequence ID" value="KAF6523470.1"/>
    <property type="molecule type" value="Genomic_DNA"/>
</dbReference>
<dbReference type="PROSITE" id="PS50088">
    <property type="entry name" value="ANK_REPEAT"/>
    <property type="match status" value="8"/>
</dbReference>
<dbReference type="Proteomes" id="UP000593570">
    <property type="component" value="Unassembled WGS sequence"/>
</dbReference>
<dbReference type="PANTHER" id="PTHR24198:SF165">
    <property type="entry name" value="ANKYRIN REPEAT-CONTAINING PROTEIN-RELATED"/>
    <property type="match status" value="1"/>
</dbReference>
<feature type="repeat" description="ANK" evidence="3">
    <location>
        <begin position="1223"/>
        <end position="1255"/>
    </location>
</feature>
<evidence type="ECO:0000313" key="6">
    <source>
        <dbReference type="Proteomes" id="UP000593570"/>
    </source>
</evidence>
<evidence type="ECO:0000256" key="2">
    <source>
        <dbReference type="ARBA" id="ARBA00023043"/>
    </source>
</evidence>
<reference evidence="5 6" key="1">
    <citation type="journal article" date="2020" name="bioRxiv">
        <title>A chromosome-scale genome assembly for the Fusarium oxysporum strain Fo5176 to establish a model Arabidopsis-fungal pathosystem.</title>
        <authorList>
            <person name="Fokkens L."/>
            <person name="Guo L."/>
            <person name="Dora S."/>
            <person name="Wang B."/>
            <person name="Ye K."/>
            <person name="Sanchez-Rodriguez C."/>
            <person name="Croll D."/>
        </authorList>
    </citation>
    <scope>NUCLEOTIDE SEQUENCE [LARGE SCALE GENOMIC DNA]</scope>
    <source>
        <strain evidence="5 6">Fo5176</strain>
    </source>
</reference>
<sequence>MPQAPRLPPAEWEAQRARITELYVNQDNTLDDVIHIMAESGFHATKAQYIRKVNVNWQMQKNYTKEKWQHASALVTKREAEGKITELSIDGKVISEKRRKKELRRYNVSLVEEEFASNTTSGVVAYTPPSSNSKIVLIGNFPWLNFRESFNNLLCSRCPLSSPNRQDGSLGSWEVETPLPRGIHANGETPTSLPPQGPPKSIIDLISKNLDTTRQRLFELIPEVDNSLKGRRHQEPPWLQLFNSLVFLCSNNLVGTDKTTYDILQVAISSGFLIKMKHLLTMRGPTLEIFAVHLLFVALRVEESKGMEFLRFLLESGVCADSLDPNDCRCSALYRAVRLENRAAVQLLLTFGADPEAKIQGTEDDILGSPLNFALHFYDDGIIAKTLIDFGANVNSGYVKPLLQAVRIRSPDLTRYMLRKGADPKLLPAGGFSVMYFAILHHDLILIDMLIKAGVNLNLLVEELQNTDLAFLGESSKPLNSPVITPIQLAVFLGDAEIVNRLIKGGAMLDKYIEPEVLQSMGQPLESWGLLTPLQISAWRCQEKITKILLDAGAAVDVRHSTTPTALQLACRLPRRGQKKTELIEVLLTGGADINAPPGKDGELTTMEAAAESGDHDIFKILLRKGGDLSPSDSKKRGSTVFQVALRLGSAELVTYVLSELESQGRPVDFLDGTNYLEEAVATGNIRLLEMLLEIWNHHVLHWPREFVSSALKAAIRCSFTHLIQVLDAGVFTIPEEEASSLICESIWNGDKRTFDLLMQRSVNLNLNCAQPGYPTPLWLAMHEGQNYMAQCLVNNGANPNQQSLAICRKGCCRNTRLEMPLKQAIYQLDSRLIEMLAGKGADIHCLIDGSQTPLLVSLERKNENAAVYFLSKGADPNAMDISGKRTALGLALCRNVSLSTVQVLIQYDADVNKPSTWGTPVQQVARDVFRHPSALQRHQLLLAAGADVKASNGRTAFQVAVSGYRVKLAKLLIGAGADVNAPGTRMTALQAAVDNRDTELAKLLVRAGANVNTTSTGYSALQLAIASNNVELAKLFVQQGADIDASALGETALQTAANVGNLELVKYLIDNGADINAKAFNYRATALQYASMNGSIDMVKLLVDNGASVNTEPAPGYAATALQLAVKHNRTQEAIYLIENGASLEVLSSSPEKTTLLQLAAKQGNHRIVVCMVYNGATADEAPPTERGATALQFAAINGNIKMAVFLIENGARVSAKGAEIDGRTALEGAAEHGRLDMVHLLLDNDEEPDTIEERCCNAAEFAETEHHDVIARILRNYKRP</sequence>
<name>A0A8H6GUB2_FUSOX</name>
<dbReference type="SUPFAM" id="SSF48403">
    <property type="entry name" value="Ankyrin repeat"/>
    <property type="match status" value="3"/>
</dbReference>
<accession>A0A8H6GUB2</accession>